<dbReference type="InterPro" id="IPR007110">
    <property type="entry name" value="Ig-like_dom"/>
</dbReference>
<reference evidence="10" key="1">
    <citation type="submission" date="2025-08" db="UniProtKB">
        <authorList>
            <consortium name="RefSeq"/>
        </authorList>
    </citation>
    <scope>IDENTIFICATION</scope>
    <source>
        <tissue evidence="10">Muscle</tissue>
    </source>
</reference>
<dbReference type="SMART" id="SM00409">
    <property type="entry name" value="IG"/>
    <property type="match status" value="1"/>
</dbReference>
<evidence type="ECO:0000256" key="6">
    <source>
        <dbReference type="ARBA" id="ARBA00023180"/>
    </source>
</evidence>
<evidence type="ECO:0000313" key="10">
    <source>
        <dbReference type="RefSeq" id="XP_042618987.1"/>
    </source>
</evidence>
<dbReference type="GO" id="GO:0007156">
    <property type="term" value="P:homophilic cell adhesion via plasma membrane adhesion molecules"/>
    <property type="evidence" value="ECO:0007669"/>
    <property type="project" value="TreeGrafter"/>
</dbReference>
<evidence type="ECO:0000256" key="2">
    <source>
        <dbReference type="ARBA" id="ARBA00022475"/>
    </source>
</evidence>
<sequence length="179" mass="18767">MLVLIPFSLVVFSEPPISVAQQVVMVVAGEDASLECQASGTPPPLVKWQKGDLDLGTVPFAEQDVYRGTLGIRGVQELDSGDYTCVASNIAGAASAVVILQVGAAPTFSESPVDITASVGDNITLPCIARGFPKPSLTWRHQDGRPIFGKSSGHVGTSQLPSGALQIQSVWVDDECLCM</sequence>
<gene>
    <name evidence="10" type="primary">LOC122146018</name>
</gene>
<dbReference type="OrthoDB" id="8945556at2759"/>
<feature type="chain" id="PRO_5040500338" evidence="8">
    <location>
        <begin position="21"/>
        <end position="179"/>
    </location>
</feature>
<dbReference type="InterPro" id="IPR003599">
    <property type="entry name" value="Ig_sub"/>
</dbReference>
<dbReference type="FunFam" id="2.60.40.10:FF:000005">
    <property type="entry name" value="Neuronal cell adhesion molecule"/>
    <property type="match status" value="1"/>
</dbReference>
<keyword evidence="4" id="KW-0472">Membrane</keyword>
<keyword evidence="6" id="KW-0325">Glycoprotein</keyword>
<dbReference type="CDD" id="cd00096">
    <property type="entry name" value="Ig"/>
    <property type="match status" value="1"/>
</dbReference>
<dbReference type="InterPro" id="IPR003598">
    <property type="entry name" value="Ig_sub2"/>
</dbReference>
<keyword evidence="2" id="KW-1003">Cell membrane</keyword>
<organism evidence="10">
    <name type="scientific">Cyprinus carpio</name>
    <name type="common">Common carp</name>
    <dbReference type="NCBI Taxonomy" id="7962"/>
    <lineage>
        <taxon>Eukaryota</taxon>
        <taxon>Metazoa</taxon>
        <taxon>Chordata</taxon>
        <taxon>Craniata</taxon>
        <taxon>Vertebrata</taxon>
        <taxon>Euteleostomi</taxon>
        <taxon>Actinopterygii</taxon>
        <taxon>Neopterygii</taxon>
        <taxon>Teleostei</taxon>
        <taxon>Ostariophysi</taxon>
        <taxon>Cypriniformes</taxon>
        <taxon>Cyprinidae</taxon>
        <taxon>Cyprininae</taxon>
        <taxon>Cyprinus</taxon>
    </lineage>
</organism>
<dbReference type="GO" id="GO:0007411">
    <property type="term" value="P:axon guidance"/>
    <property type="evidence" value="ECO:0007669"/>
    <property type="project" value="TreeGrafter"/>
</dbReference>
<evidence type="ECO:0000256" key="8">
    <source>
        <dbReference type="SAM" id="SignalP"/>
    </source>
</evidence>
<dbReference type="KEGG" id="ccar:122146018"/>
<dbReference type="Proteomes" id="UP001155660">
    <property type="component" value="Chromosome A8"/>
</dbReference>
<dbReference type="GO" id="GO:0070593">
    <property type="term" value="P:dendrite self-avoidance"/>
    <property type="evidence" value="ECO:0007669"/>
    <property type="project" value="TreeGrafter"/>
</dbReference>
<evidence type="ECO:0000256" key="1">
    <source>
        <dbReference type="ARBA" id="ARBA00004236"/>
    </source>
</evidence>
<name>A0A9Q9YEZ7_CYPCA</name>
<protein>
    <submittedName>
        <fullName evidence="10">Hemicentin-1-like</fullName>
    </submittedName>
</protein>
<evidence type="ECO:0000256" key="4">
    <source>
        <dbReference type="ARBA" id="ARBA00023136"/>
    </source>
</evidence>
<feature type="signal peptide" evidence="8">
    <location>
        <begin position="1"/>
        <end position="20"/>
    </location>
</feature>
<evidence type="ECO:0000256" key="3">
    <source>
        <dbReference type="ARBA" id="ARBA00022737"/>
    </source>
</evidence>
<dbReference type="GO" id="GO:0098632">
    <property type="term" value="F:cell-cell adhesion mediator activity"/>
    <property type="evidence" value="ECO:0007669"/>
    <property type="project" value="TreeGrafter"/>
</dbReference>
<accession>A0A9Q9YEZ7</accession>
<keyword evidence="5" id="KW-1015">Disulfide bond</keyword>
<dbReference type="PANTHER" id="PTHR10075">
    <property type="entry name" value="BASIGIN RELATED"/>
    <property type="match status" value="1"/>
</dbReference>
<comment type="subcellular location">
    <subcellularLocation>
        <location evidence="1">Cell membrane</location>
    </subcellularLocation>
</comment>
<dbReference type="AlphaFoldDB" id="A0A9Q9YEZ7"/>
<dbReference type="GO" id="GO:0030424">
    <property type="term" value="C:axon"/>
    <property type="evidence" value="ECO:0007669"/>
    <property type="project" value="TreeGrafter"/>
</dbReference>
<dbReference type="Pfam" id="PF07679">
    <property type="entry name" value="I-set"/>
    <property type="match status" value="1"/>
</dbReference>
<keyword evidence="8" id="KW-0732">Signal</keyword>
<dbReference type="GeneID" id="122146018"/>
<proteinExistence type="predicted"/>
<evidence type="ECO:0000256" key="7">
    <source>
        <dbReference type="ARBA" id="ARBA00023319"/>
    </source>
</evidence>
<dbReference type="GO" id="GO:0005886">
    <property type="term" value="C:plasma membrane"/>
    <property type="evidence" value="ECO:0007669"/>
    <property type="project" value="UniProtKB-SubCell"/>
</dbReference>
<dbReference type="InterPro" id="IPR013098">
    <property type="entry name" value="Ig_I-set"/>
</dbReference>
<keyword evidence="7" id="KW-0393">Immunoglobulin domain</keyword>
<feature type="domain" description="Ig-like" evidence="9">
    <location>
        <begin position="15"/>
        <end position="101"/>
    </location>
</feature>
<evidence type="ECO:0000256" key="5">
    <source>
        <dbReference type="ARBA" id="ARBA00023157"/>
    </source>
</evidence>
<keyword evidence="3" id="KW-0677">Repeat</keyword>
<dbReference type="PROSITE" id="PS50835">
    <property type="entry name" value="IG_LIKE"/>
    <property type="match status" value="2"/>
</dbReference>
<dbReference type="PANTHER" id="PTHR10075:SF100">
    <property type="entry name" value="FASCICLIN-2"/>
    <property type="match status" value="1"/>
</dbReference>
<dbReference type="Pfam" id="PF13927">
    <property type="entry name" value="Ig_3"/>
    <property type="match status" value="1"/>
</dbReference>
<feature type="domain" description="Ig-like" evidence="9">
    <location>
        <begin position="106"/>
        <end position="139"/>
    </location>
</feature>
<dbReference type="SMART" id="SM00408">
    <property type="entry name" value="IGc2"/>
    <property type="match status" value="2"/>
</dbReference>
<evidence type="ECO:0000259" key="9">
    <source>
        <dbReference type="PROSITE" id="PS50835"/>
    </source>
</evidence>
<dbReference type="RefSeq" id="XP_042618987.1">
    <property type="nucleotide sequence ID" value="XM_042763053.1"/>
</dbReference>